<feature type="transmembrane region" description="Helical" evidence="1">
    <location>
        <begin position="29"/>
        <end position="62"/>
    </location>
</feature>
<evidence type="ECO:0008006" key="4">
    <source>
        <dbReference type="Google" id="ProtNLM"/>
    </source>
</evidence>
<dbReference type="EMBL" id="JACHXU010000013">
    <property type="protein sequence ID" value="MBB3208044.1"/>
    <property type="molecule type" value="Genomic_DNA"/>
</dbReference>
<evidence type="ECO:0000313" key="2">
    <source>
        <dbReference type="EMBL" id="MBB3208044.1"/>
    </source>
</evidence>
<gene>
    <name evidence="2" type="ORF">FHS27_003871</name>
</gene>
<dbReference type="AlphaFoldDB" id="A0A7W5H731"/>
<proteinExistence type="predicted"/>
<dbReference type="RefSeq" id="WP_246420080.1">
    <property type="nucleotide sequence ID" value="NZ_JACHXU010000013.1"/>
</dbReference>
<keyword evidence="3" id="KW-1185">Reference proteome</keyword>
<accession>A0A7W5H731</accession>
<sequence>MTEVADDVERDGARPVPSTVADRREVRGFFAGIGLLVGFSIVVLLVWLVALLVLAGLIFLGLTVATRWNLGARVGASFVFAYLTMKLLRIVAETLDLIPESWIDGSKKSKPCPNCGKDLRTALAQQCMHCGADWHS</sequence>
<keyword evidence="1" id="KW-0812">Transmembrane</keyword>
<dbReference type="Proteomes" id="UP000536179">
    <property type="component" value="Unassembled WGS sequence"/>
</dbReference>
<name>A0A7W5H731_9BACT</name>
<evidence type="ECO:0000256" key="1">
    <source>
        <dbReference type="SAM" id="Phobius"/>
    </source>
</evidence>
<organism evidence="2 3">
    <name type="scientific">Aporhodopirellula rubra</name>
    <dbReference type="NCBI Taxonomy" id="980271"/>
    <lineage>
        <taxon>Bacteria</taxon>
        <taxon>Pseudomonadati</taxon>
        <taxon>Planctomycetota</taxon>
        <taxon>Planctomycetia</taxon>
        <taxon>Pirellulales</taxon>
        <taxon>Pirellulaceae</taxon>
        <taxon>Aporhodopirellula</taxon>
    </lineage>
</organism>
<comment type="caution">
    <text evidence="2">The sequence shown here is derived from an EMBL/GenBank/DDBJ whole genome shotgun (WGS) entry which is preliminary data.</text>
</comment>
<keyword evidence="1" id="KW-1133">Transmembrane helix</keyword>
<protein>
    <recommendedName>
        <fullName evidence="4">Zinc ribbon domain-containing protein</fullName>
    </recommendedName>
</protein>
<reference evidence="2 3" key="1">
    <citation type="submission" date="2020-08" db="EMBL/GenBank/DDBJ databases">
        <title>Genomic Encyclopedia of Type Strains, Phase III (KMG-III): the genomes of soil and plant-associated and newly described type strains.</title>
        <authorList>
            <person name="Whitman W."/>
        </authorList>
    </citation>
    <scope>NUCLEOTIDE SEQUENCE [LARGE SCALE GENOMIC DNA]</scope>
    <source>
        <strain evidence="2 3">CECT 8075</strain>
    </source>
</reference>
<evidence type="ECO:0000313" key="3">
    <source>
        <dbReference type="Proteomes" id="UP000536179"/>
    </source>
</evidence>
<keyword evidence="1" id="KW-0472">Membrane</keyword>